<keyword evidence="1" id="KW-0812">Transmembrane</keyword>
<dbReference type="RefSeq" id="WP_037288172.1">
    <property type="nucleotide sequence ID" value="NZ_JEOB01000003.1"/>
</dbReference>
<dbReference type="AlphaFoldDB" id="A0A011VX15"/>
<dbReference type="PATRIC" id="fig|1341156.4.peg.2171"/>
<feature type="transmembrane region" description="Helical" evidence="1">
    <location>
        <begin position="12"/>
        <end position="31"/>
    </location>
</feature>
<organism evidence="2 3">
    <name type="scientific">Ruminococcus albus SY3</name>
    <dbReference type="NCBI Taxonomy" id="1341156"/>
    <lineage>
        <taxon>Bacteria</taxon>
        <taxon>Bacillati</taxon>
        <taxon>Bacillota</taxon>
        <taxon>Clostridia</taxon>
        <taxon>Eubacteriales</taxon>
        <taxon>Oscillospiraceae</taxon>
        <taxon>Ruminococcus</taxon>
    </lineage>
</organism>
<gene>
    <name evidence="2" type="ORF">RASY3_11135</name>
</gene>
<keyword evidence="1" id="KW-0472">Membrane</keyword>
<accession>A0A011VX15</accession>
<name>A0A011VX15_RUMAL</name>
<keyword evidence="3" id="KW-1185">Reference proteome</keyword>
<keyword evidence="1" id="KW-1133">Transmembrane helix</keyword>
<proteinExistence type="predicted"/>
<sequence length="85" mass="9036">MKRILNITGKIFLAIMIPVIISVIVTAMAGGDTCTQISENESMTTDIGNDDGHPLISVSGFGNSLQASVSRDRLTILRSAISTEK</sequence>
<evidence type="ECO:0000256" key="1">
    <source>
        <dbReference type="SAM" id="Phobius"/>
    </source>
</evidence>
<dbReference type="EMBL" id="JEOB01000003">
    <property type="protein sequence ID" value="EXM39143.1"/>
    <property type="molecule type" value="Genomic_DNA"/>
</dbReference>
<dbReference type="Proteomes" id="UP000021369">
    <property type="component" value="Unassembled WGS sequence"/>
</dbReference>
<protein>
    <submittedName>
        <fullName evidence="2">Uncharacterized protein</fullName>
    </submittedName>
</protein>
<evidence type="ECO:0000313" key="2">
    <source>
        <dbReference type="EMBL" id="EXM39143.1"/>
    </source>
</evidence>
<reference evidence="2 3" key="1">
    <citation type="submission" date="2013-06" db="EMBL/GenBank/DDBJ databases">
        <title>Rumen cellulosomics: divergent fiber-degrading strategies revealed by comparative genome-wide analysis of six Ruminococcal strains.</title>
        <authorList>
            <person name="Dassa B."/>
            <person name="Borovok I."/>
            <person name="Lamed R."/>
            <person name="Flint H."/>
            <person name="Yeoman C.J."/>
            <person name="White B."/>
            <person name="Bayer E.A."/>
        </authorList>
    </citation>
    <scope>NUCLEOTIDE SEQUENCE [LARGE SCALE GENOMIC DNA]</scope>
    <source>
        <strain evidence="2 3">SY3</strain>
    </source>
</reference>
<dbReference type="OrthoDB" id="1823034at2"/>
<evidence type="ECO:0000313" key="3">
    <source>
        <dbReference type="Proteomes" id="UP000021369"/>
    </source>
</evidence>
<comment type="caution">
    <text evidence="2">The sequence shown here is derived from an EMBL/GenBank/DDBJ whole genome shotgun (WGS) entry which is preliminary data.</text>
</comment>